<proteinExistence type="predicted"/>
<reference evidence="1" key="2">
    <citation type="journal article" date="2015" name="Data Brief">
        <title>Shoot transcriptome of the giant reed, Arundo donax.</title>
        <authorList>
            <person name="Barrero R.A."/>
            <person name="Guerrero F.D."/>
            <person name="Moolhuijzen P."/>
            <person name="Goolsby J.A."/>
            <person name="Tidwell J."/>
            <person name="Bellgard S.E."/>
            <person name="Bellgard M.I."/>
        </authorList>
    </citation>
    <scope>NUCLEOTIDE SEQUENCE</scope>
    <source>
        <tissue evidence="1">Shoot tissue taken approximately 20 cm above the soil surface</tissue>
    </source>
</reference>
<protein>
    <submittedName>
        <fullName evidence="1">Uncharacterized protein</fullName>
    </submittedName>
</protein>
<accession>A0A0A9B8L2</accession>
<dbReference type="AlphaFoldDB" id="A0A0A9B8L2"/>
<sequence length="36" mass="4156">MPGVGWIKKLKAQTPAWRKLSWLRPQQPVTPSPMLK</sequence>
<reference evidence="1" key="1">
    <citation type="submission" date="2014-09" db="EMBL/GenBank/DDBJ databases">
        <authorList>
            <person name="Magalhaes I.L.F."/>
            <person name="Oliveira U."/>
            <person name="Santos F.R."/>
            <person name="Vidigal T.H.D.A."/>
            <person name="Brescovit A.D."/>
            <person name="Santos A.J."/>
        </authorList>
    </citation>
    <scope>NUCLEOTIDE SEQUENCE</scope>
    <source>
        <tissue evidence="1">Shoot tissue taken approximately 20 cm above the soil surface</tissue>
    </source>
</reference>
<evidence type="ECO:0000313" key="1">
    <source>
        <dbReference type="EMBL" id="JAD59651.1"/>
    </source>
</evidence>
<name>A0A0A9B8L2_ARUDO</name>
<organism evidence="1">
    <name type="scientific">Arundo donax</name>
    <name type="common">Giant reed</name>
    <name type="synonym">Donax arundinaceus</name>
    <dbReference type="NCBI Taxonomy" id="35708"/>
    <lineage>
        <taxon>Eukaryota</taxon>
        <taxon>Viridiplantae</taxon>
        <taxon>Streptophyta</taxon>
        <taxon>Embryophyta</taxon>
        <taxon>Tracheophyta</taxon>
        <taxon>Spermatophyta</taxon>
        <taxon>Magnoliopsida</taxon>
        <taxon>Liliopsida</taxon>
        <taxon>Poales</taxon>
        <taxon>Poaceae</taxon>
        <taxon>PACMAD clade</taxon>
        <taxon>Arundinoideae</taxon>
        <taxon>Arundineae</taxon>
        <taxon>Arundo</taxon>
    </lineage>
</organism>
<dbReference type="EMBL" id="GBRH01238244">
    <property type="protein sequence ID" value="JAD59651.1"/>
    <property type="molecule type" value="Transcribed_RNA"/>
</dbReference>